<evidence type="ECO:0000313" key="1">
    <source>
        <dbReference type="EMBL" id="KCZ73580.1"/>
    </source>
</evidence>
<dbReference type="AlphaFoldDB" id="A0A062VEF6"/>
<accession>A0A062VEF6</accession>
<gene>
    <name evidence="1" type="ORF">ANME2D_00651</name>
</gene>
<keyword evidence="2" id="KW-1185">Reference proteome</keyword>
<name>A0A062VEF6_9EURY</name>
<protein>
    <submittedName>
        <fullName evidence="1">Uncharacterized protein</fullName>
    </submittedName>
</protein>
<dbReference type="InterPro" id="IPR013783">
    <property type="entry name" value="Ig-like_fold"/>
</dbReference>
<evidence type="ECO:0000313" key="2">
    <source>
        <dbReference type="Proteomes" id="UP000027153"/>
    </source>
</evidence>
<dbReference type="InterPro" id="IPR017853">
    <property type="entry name" value="GH"/>
</dbReference>
<dbReference type="Proteomes" id="UP000027153">
    <property type="component" value="Unassembled WGS sequence"/>
</dbReference>
<reference evidence="1 2" key="1">
    <citation type="journal article" date="2013" name="Nature">
        <title>Anaerobic oxidation of methane coupled to nitrate reduction in a novel archaeal lineage.</title>
        <authorList>
            <person name="Haroon M.F."/>
            <person name="Hu S."/>
            <person name="Shi Y."/>
            <person name="Imelfort M."/>
            <person name="Keller J."/>
            <person name="Hugenholtz P."/>
            <person name="Yuan Z."/>
            <person name="Tyson G.W."/>
        </authorList>
    </citation>
    <scope>NUCLEOTIDE SEQUENCE [LARGE SCALE GENOMIC DNA]</scope>
    <source>
        <strain evidence="1 2">ANME-2d</strain>
    </source>
</reference>
<proteinExistence type="predicted"/>
<organism evidence="1 2">
    <name type="scientific">Candidatus Methanoperedens nitratireducens</name>
    <dbReference type="NCBI Taxonomy" id="1392998"/>
    <lineage>
        <taxon>Archaea</taxon>
        <taxon>Methanobacteriati</taxon>
        <taxon>Methanobacteriota</taxon>
        <taxon>Stenosarchaea group</taxon>
        <taxon>Methanomicrobia</taxon>
        <taxon>Methanosarcinales</taxon>
        <taxon>ANME-2 cluster</taxon>
        <taxon>Candidatus Methanoperedentaceae</taxon>
        <taxon>Candidatus Methanoperedens</taxon>
    </lineage>
</organism>
<comment type="caution">
    <text evidence="1">The sequence shown here is derived from an EMBL/GenBank/DDBJ whole genome shotgun (WGS) entry which is preliminary data.</text>
</comment>
<dbReference type="SUPFAM" id="SSF51445">
    <property type="entry name" value="(Trans)glycosidases"/>
    <property type="match status" value="1"/>
</dbReference>
<sequence length="521" mass="57305">MAMIIILVSAQTVYAITAIQNTAPSASRYDPNSSSLTLAAGQARTFIVKGTDPDGNLRGTEWYLSGKHQSSRFALSGPGGTDSWSYTFNTSGMYAIEALVFDTQNAYSSPALWTVQVDSASIASFNPPTGTKYPGNTLSSSVTVKNTGRNTRSYWVGLSYRKPDGTLYNIPAKQTNTLSPNSQQTLNFSWNLPPDAPYGSYNAITSIWNGYNSNTSLMKSPKYGSKNIKDAFTVVSGNPKQMRALFIWGAASTVLDRSQEADSLIQYSKEHGINTLFFYTDISRLSNSPSQFKSFIARAHSNNISVHALNGEPAWTTDHQTATNYVKAVINYNKNSRTNERFDGVCLDVESYVLKSWEKDSNGDSLPLAKSSVNSNLAAQYLKLLSGIKNTISSSGTAVTFGVDIPFWFDGNGFELTYNKSNRLLSSHVQDITDITTIMDYTDNYNNAIAWARYEIDYATRINKSAVIAFETQKLDNPGSTFYEEGAAALENAIKQVNSSFSSKQGFRGVAIHSYESYKYE</sequence>
<dbReference type="Gene3D" id="2.60.40.10">
    <property type="entry name" value="Immunoglobulins"/>
    <property type="match status" value="2"/>
</dbReference>
<dbReference type="EMBL" id="JMIY01000001">
    <property type="protein sequence ID" value="KCZ73580.1"/>
    <property type="molecule type" value="Genomic_DNA"/>
</dbReference>